<dbReference type="GO" id="GO:0005576">
    <property type="term" value="C:extracellular region"/>
    <property type="evidence" value="ECO:0007669"/>
    <property type="project" value="GOC"/>
</dbReference>
<accession>A0A3B5LC43</accession>
<dbReference type="STRING" id="32473.ENSXCOP00000009748"/>
<dbReference type="GO" id="GO:0005930">
    <property type="term" value="C:axoneme"/>
    <property type="evidence" value="ECO:0007669"/>
    <property type="project" value="InterPro"/>
</dbReference>
<dbReference type="GO" id="GO:0060285">
    <property type="term" value="P:cilium-dependent cell motility"/>
    <property type="evidence" value="ECO:0007669"/>
    <property type="project" value="TreeGrafter"/>
</dbReference>
<dbReference type="Proteomes" id="UP000261380">
    <property type="component" value="Unplaced"/>
</dbReference>
<dbReference type="GO" id="GO:0060287">
    <property type="term" value="P:epithelial cilium movement involved in determination of left/right asymmetry"/>
    <property type="evidence" value="ECO:0007669"/>
    <property type="project" value="TreeGrafter"/>
</dbReference>
<dbReference type="PANTHER" id="PTHR18962">
    <property type="entry name" value="COILED-COIL DOMAIN-CONTAINING PROTEIN 39"/>
    <property type="match status" value="1"/>
</dbReference>
<evidence type="ECO:0000256" key="2">
    <source>
        <dbReference type="ARBA" id="ARBA00016725"/>
    </source>
</evidence>
<comment type="function">
    <text evidence="4">Required for assembly of dynein regulatory complex (DRC) and inner dynein arm (IDA) complexes, which are responsible for ciliary beat regulation, thereby playing a central role in motility in cilia and flagella. Probably acts together with CCDC40 to form a molecular ruler that determines the 96 nanometer (nm) repeat length and arrangements of components in cilia and flagella. Not required for outer dynein arm complexes assembly.</text>
</comment>
<evidence type="ECO:0000313" key="7">
    <source>
        <dbReference type="Ensembl" id="ENSXCOP00000009748.1"/>
    </source>
</evidence>
<protein>
    <recommendedName>
        <fullName evidence="2">Coiled-coil domain-containing protein 39</fullName>
    </recommendedName>
</protein>
<evidence type="ECO:0000256" key="4">
    <source>
        <dbReference type="ARBA" id="ARBA00045182"/>
    </source>
</evidence>
<keyword evidence="8" id="KW-1185">Reference proteome</keyword>
<organism evidence="7 8">
    <name type="scientific">Xiphophorus couchianus</name>
    <name type="common">Monterrey platyfish</name>
    <dbReference type="NCBI Taxonomy" id="32473"/>
    <lineage>
        <taxon>Eukaryota</taxon>
        <taxon>Metazoa</taxon>
        <taxon>Chordata</taxon>
        <taxon>Craniata</taxon>
        <taxon>Vertebrata</taxon>
        <taxon>Euteleostomi</taxon>
        <taxon>Actinopterygii</taxon>
        <taxon>Neopterygii</taxon>
        <taxon>Teleostei</taxon>
        <taxon>Neoteleostei</taxon>
        <taxon>Acanthomorphata</taxon>
        <taxon>Ovalentaria</taxon>
        <taxon>Atherinomorphae</taxon>
        <taxon>Cyprinodontiformes</taxon>
        <taxon>Poeciliidae</taxon>
        <taxon>Poeciliinae</taxon>
        <taxon>Xiphophorus</taxon>
    </lineage>
</organism>
<reference evidence="7" key="1">
    <citation type="submission" date="2025-08" db="UniProtKB">
        <authorList>
            <consortium name="Ensembl"/>
        </authorList>
    </citation>
    <scope>IDENTIFICATION</scope>
</reference>
<name>A0A3B5LC43_9TELE</name>
<dbReference type="GO" id="GO:0036159">
    <property type="term" value="P:inner dynein arm assembly"/>
    <property type="evidence" value="ECO:0007669"/>
    <property type="project" value="InterPro"/>
</dbReference>
<evidence type="ECO:0000256" key="6">
    <source>
        <dbReference type="SAM" id="MobiDB-lite"/>
    </source>
</evidence>
<evidence type="ECO:0000256" key="1">
    <source>
        <dbReference type="ARBA" id="ARBA00005805"/>
    </source>
</evidence>
<dbReference type="AlphaFoldDB" id="A0A3B5LC43"/>
<keyword evidence="3 5" id="KW-0175">Coiled coil</keyword>
<dbReference type="InterPro" id="IPR033290">
    <property type="entry name" value="CCDC39"/>
</dbReference>
<proteinExistence type="inferred from homology"/>
<feature type="coiled-coil region" evidence="5">
    <location>
        <begin position="374"/>
        <end position="557"/>
    </location>
</feature>
<dbReference type="Pfam" id="PF24161">
    <property type="entry name" value="CCDC39"/>
    <property type="match status" value="1"/>
</dbReference>
<feature type="region of interest" description="Disordered" evidence="6">
    <location>
        <begin position="679"/>
        <end position="703"/>
    </location>
</feature>
<comment type="similarity">
    <text evidence="1">Belongs to the CCDC39 family.</text>
</comment>
<dbReference type="Ensembl" id="ENSXCOT00000009862.1">
    <property type="protein sequence ID" value="ENSXCOP00000009748.1"/>
    <property type="gene ID" value="ENSXCOG00000007410.1"/>
</dbReference>
<sequence length="703" mass="82005">MASRDFDKFSDPEFDKILYEIGWDYSFVLPELNDANKALMEEVRQSRTVHKTPSSYLCTRIMLSHCLFDCVQALMKANEKELEVTKHLKTLAERERSRYCQLTAQAEREISQLKATQNLEELRLQMDLDQQTMENLLAEAAKKDEDLMVIMKYTQMDEHKIKSLTLTIEKKTLEVKEKRKALDKELTETRSTQQQDLMEELFRQRQSFQSAKVKEKNLIALASKNKFTITNLLSQLTKMENTLIRQQMINNNQVLMLQRKVAQLSGASHTNESEMLEVKVKELTANLEDKKETTKILKNALNECEVCLKKHFLTDFPLKFQWSYHILHMASVSLADRYPLCEERDGEDGLVNNNLLKTEVKRVRDIIYIDADSMMSWEMRKLELEKAMKEREEEIHVYSEMLRHQLKFTELDRQKLSMELNEELSKVEMVKNRFEIMESSLAGSEGEKSQIYYITKATLDKEELRRKSEDMKDHIQKMELETKALENTIHLFSGRCSDYSNGLSEMKKFSEEYQEKMQLEERLKTVEETLKLKKRQIQELRQEIQSLMLEEKVEKEKTRHVQGLIANLNKEAASVKERIGRFTKLTREVRSAQSTRSETLEEQDIKLKELKQFNKSINNMLSKAMEEDPDLRPVLEERFQKVVFLMLPRSSASSAGSSHSKSLPWVKTVNLNLDLSAAYPTITSPKSPSSPSSSDSSSSKKTK</sequence>
<evidence type="ECO:0000256" key="5">
    <source>
        <dbReference type="SAM" id="Coils"/>
    </source>
</evidence>
<feature type="compositionally biased region" description="Low complexity" evidence="6">
    <location>
        <begin position="684"/>
        <end position="703"/>
    </location>
</feature>
<evidence type="ECO:0000313" key="8">
    <source>
        <dbReference type="Proteomes" id="UP000261380"/>
    </source>
</evidence>
<reference evidence="7" key="2">
    <citation type="submission" date="2025-09" db="UniProtKB">
        <authorList>
            <consortium name="Ensembl"/>
        </authorList>
    </citation>
    <scope>IDENTIFICATION</scope>
</reference>
<dbReference type="PANTHER" id="PTHR18962:SF0">
    <property type="entry name" value="COILED-COIL DOMAIN-CONTAINING PROTEIN 39"/>
    <property type="match status" value="1"/>
</dbReference>
<dbReference type="GeneTree" id="ENSGT00390000015010"/>
<feature type="coiled-coil region" evidence="5">
    <location>
        <begin position="273"/>
        <end position="300"/>
    </location>
</feature>
<evidence type="ECO:0000256" key="3">
    <source>
        <dbReference type="ARBA" id="ARBA00023054"/>
    </source>
</evidence>